<dbReference type="Proteomes" id="UP001652625">
    <property type="component" value="Chromosome 07"/>
</dbReference>
<dbReference type="InterPro" id="IPR045130">
    <property type="entry name" value="OFUT2-like"/>
</dbReference>
<proteinExistence type="predicted"/>
<gene>
    <name evidence="6" type="primary">LOC105843285</name>
</gene>
<reference evidence="6" key="1">
    <citation type="submission" date="2025-08" db="UniProtKB">
        <authorList>
            <consortium name="RefSeq"/>
        </authorList>
    </citation>
    <scope>IDENTIFICATION</scope>
</reference>
<keyword evidence="4" id="KW-0472">Membrane</keyword>
<keyword evidence="3" id="KW-0119">Carbohydrate metabolism</keyword>
<keyword evidence="2" id="KW-0294">Fucose metabolism</keyword>
<evidence type="ECO:0000256" key="3">
    <source>
        <dbReference type="ARBA" id="ARBA00023277"/>
    </source>
</evidence>
<evidence type="ECO:0000313" key="6">
    <source>
        <dbReference type="RefSeq" id="XP_065657226.1"/>
    </source>
</evidence>
<accession>A0ABM4C6J9</accession>
<dbReference type="RefSeq" id="XP_065657226.1">
    <property type="nucleotide sequence ID" value="XM_065801154.1"/>
</dbReference>
<name>A0ABM4C6J9_HYDVU</name>
<keyword evidence="5" id="KW-1185">Reference proteome</keyword>
<organism evidence="5 6">
    <name type="scientific">Hydra vulgaris</name>
    <name type="common">Hydra</name>
    <name type="synonym">Hydra attenuata</name>
    <dbReference type="NCBI Taxonomy" id="6087"/>
    <lineage>
        <taxon>Eukaryota</taxon>
        <taxon>Metazoa</taxon>
        <taxon>Cnidaria</taxon>
        <taxon>Hydrozoa</taxon>
        <taxon>Hydroidolina</taxon>
        <taxon>Anthoathecata</taxon>
        <taxon>Aplanulata</taxon>
        <taxon>Hydridae</taxon>
        <taxon>Hydra</taxon>
    </lineage>
</organism>
<feature type="transmembrane region" description="Helical" evidence="4">
    <location>
        <begin position="21"/>
        <end position="42"/>
    </location>
</feature>
<evidence type="ECO:0000256" key="1">
    <source>
        <dbReference type="ARBA" id="ARBA00022679"/>
    </source>
</evidence>
<keyword evidence="1" id="KW-0808">Transferase</keyword>
<keyword evidence="4" id="KW-0812">Transmembrane</keyword>
<dbReference type="Gene3D" id="3.40.50.11350">
    <property type="match status" value="1"/>
</dbReference>
<protein>
    <submittedName>
        <fullName evidence="6">Uncharacterized protein LOC105843285 isoform X2</fullName>
    </submittedName>
</protein>
<dbReference type="GeneID" id="105843285"/>
<dbReference type="PANTHER" id="PTHR13398:SF0">
    <property type="entry name" value="GDP-FUCOSE PROTEIN O-FUCOSYLTRANSFERASE 2"/>
    <property type="match status" value="1"/>
</dbReference>
<evidence type="ECO:0000313" key="5">
    <source>
        <dbReference type="Proteomes" id="UP001652625"/>
    </source>
</evidence>
<evidence type="ECO:0000256" key="2">
    <source>
        <dbReference type="ARBA" id="ARBA00023253"/>
    </source>
</evidence>
<evidence type="ECO:0000256" key="4">
    <source>
        <dbReference type="SAM" id="Phobius"/>
    </source>
</evidence>
<dbReference type="PROSITE" id="PS51257">
    <property type="entry name" value="PROKAR_LIPOPROTEIN"/>
    <property type="match status" value="1"/>
</dbReference>
<sequence>MLFKGIVICKKRRKKFGFSCILLLIAFFILLSCILHILMVYFNQLDVTFNSSEKLSDIFSNQLKKEILGINKVDDVEFTEIVGSYRFVEQIGVFLEKDNKFLESSENSNSNEDPTIISANRSSTMMTSQYLFLLGHYEQLGKTAINFLQAGLLATLLNRNLVEPFVRHSRFCGLRSGWTGAMRKKSREFLPLDNYFEMESIYNIFSRLSLNGIVNLEHYLSHCPSTTMIYFFYAGGKDETKRYLNFSEEEYSIIESKLKENGGLTNCSFIEEKISTSSRIKGLFISQGICIDVELIKTIARLKQIIQMKKCVSIFLWRGVGYQRAHFNITLPQPHEFYLSQIKFSKLVYNEINNFIREKFKHNSYLGIHIRSERLLLWYNIDRFKECLDNLEKVVNILVVKKKIKHIFLSSDIGPHGSDQIITLNSSVVEKARYYFNKKLEAINAVLFTSNHSRGLIYNDTGFIALTELGILSQSHYLVTLGTGTFQGWIVMAYKNYKKISTRSWSLTRVCSTELKNIRDRKKS</sequence>
<keyword evidence="4" id="KW-1133">Transmembrane helix</keyword>
<dbReference type="PANTHER" id="PTHR13398">
    <property type="entry name" value="GDP-FUCOSE PROTEIN O-FUCOSYLTRANSFERASE 2"/>
    <property type="match status" value="1"/>
</dbReference>